<dbReference type="eggNOG" id="COG3595">
    <property type="taxonomic scope" value="Bacteria"/>
</dbReference>
<reference evidence="2 3" key="1">
    <citation type="journal article" date="2015" name="Genome Announc.">
        <title>Expanding the biotechnology potential of lactobacilli through comparative genomics of 213 strains and associated genera.</title>
        <authorList>
            <person name="Sun Z."/>
            <person name="Harris H.M."/>
            <person name="McCann A."/>
            <person name="Guo C."/>
            <person name="Argimon S."/>
            <person name="Zhang W."/>
            <person name="Yang X."/>
            <person name="Jeffery I.B."/>
            <person name="Cooney J.C."/>
            <person name="Kagawa T.F."/>
            <person name="Liu W."/>
            <person name="Song Y."/>
            <person name="Salvetti E."/>
            <person name="Wrobel A."/>
            <person name="Rasinkangas P."/>
            <person name="Parkhill J."/>
            <person name="Rea M.C."/>
            <person name="O'Sullivan O."/>
            <person name="Ritari J."/>
            <person name="Douillard F.P."/>
            <person name="Paul Ross R."/>
            <person name="Yang R."/>
            <person name="Briner A.E."/>
            <person name="Felis G.E."/>
            <person name="de Vos W.M."/>
            <person name="Barrangou R."/>
            <person name="Klaenhammer T.R."/>
            <person name="Caufield P.W."/>
            <person name="Cui Y."/>
            <person name="Zhang H."/>
            <person name="O'Toole P.W."/>
        </authorList>
    </citation>
    <scope>NUCLEOTIDE SEQUENCE [LARGE SCALE GENOMIC DNA]</scope>
    <source>
        <strain evidence="2 3">DSM 16761</strain>
    </source>
</reference>
<evidence type="ECO:0000313" key="3">
    <source>
        <dbReference type="Proteomes" id="UP000051307"/>
    </source>
</evidence>
<dbReference type="PATRIC" id="fig|1423767.3.peg.686"/>
<sequence>MTGDRYSVSYTGQEKLEPSVKVKNGILTIDSPERSITINGSIFNAKKLKQELTIKMPKKELKYLSIDTSNGNISADNLEVQKGTIDTSNGKVNLKNLITKNGFKIDTSNGTVKVGKTNVEGYDLSTSNGHITVEGENKSDEFEKNTDAKNVLSIDTSNGNISVN</sequence>
<name>A0A0R1VNP7_9LACO</name>
<organism evidence="2 3">
    <name type="scientific">Lactobacillus kitasatonis DSM 16761 = JCM 1039</name>
    <dbReference type="NCBI Taxonomy" id="1423767"/>
    <lineage>
        <taxon>Bacteria</taxon>
        <taxon>Bacillati</taxon>
        <taxon>Bacillota</taxon>
        <taxon>Bacilli</taxon>
        <taxon>Lactobacillales</taxon>
        <taxon>Lactobacillaceae</taxon>
        <taxon>Lactobacillus</taxon>
    </lineage>
</organism>
<evidence type="ECO:0000313" key="2">
    <source>
        <dbReference type="EMBL" id="KRM07234.1"/>
    </source>
</evidence>
<dbReference type="InterPro" id="IPR025164">
    <property type="entry name" value="Toastrack_DUF4097"/>
</dbReference>
<proteinExistence type="predicted"/>
<gene>
    <name evidence="2" type="ORF">FC59_GL000662</name>
</gene>
<feature type="domain" description="DUF4097" evidence="1">
    <location>
        <begin position="3"/>
        <end position="164"/>
    </location>
</feature>
<dbReference type="AlphaFoldDB" id="A0A0R1VNP7"/>
<dbReference type="Proteomes" id="UP000051307">
    <property type="component" value="Unassembled WGS sequence"/>
</dbReference>
<comment type="caution">
    <text evidence="2">The sequence shown here is derived from an EMBL/GenBank/DDBJ whole genome shotgun (WGS) entry which is preliminary data.</text>
</comment>
<dbReference type="Pfam" id="PF13349">
    <property type="entry name" value="DUF4097"/>
    <property type="match status" value="1"/>
</dbReference>
<protein>
    <recommendedName>
        <fullName evidence="1">DUF4097 domain-containing protein</fullName>
    </recommendedName>
</protein>
<accession>A0A0R1VNP7</accession>
<evidence type="ECO:0000259" key="1">
    <source>
        <dbReference type="Pfam" id="PF13349"/>
    </source>
</evidence>
<dbReference type="EMBL" id="AZFU01000001">
    <property type="protein sequence ID" value="KRM07234.1"/>
    <property type="molecule type" value="Genomic_DNA"/>
</dbReference>